<name>A0A6J4U7L8_9BACT</name>
<organism evidence="1">
    <name type="scientific">uncultured Thermomicrobiales bacterium</name>
    <dbReference type="NCBI Taxonomy" id="1645740"/>
    <lineage>
        <taxon>Bacteria</taxon>
        <taxon>Pseudomonadati</taxon>
        <taxon>Thermomicrobiota</taxon>
        <taxon>Thermomicrobia</taxon>
        <taxon>Thermomicrobiales</taxon>
        <taxon>environmental samples</taxon>
    </lineage>
</organism>
<proteinExistence type="predicted"/>
<protein>
    <submittedName>
        <fullName evidence="1">Uncharacterized protein</fullName>
    </submittedName>
</protein>
<sequence>MGHIRLGRLAKTHAWADLVALLDLDDVEVASVATATTIGAQDRLQELRHDPVLAYAMWLLSRLATAAQSDDFVSNAAQVGLRVTGDDSALVVIARINALMREELEQHPASGPFGEIASLALRRALLETVGVEQPSLFGSTLSDLERAFRQGMTDRAFGDLSRRFFGDYLARTLRYYLDKELPFHIGPGTAFGTIEASSDFVDDLDTYTRQSARIVETFAADWLSKYAFHETGQISREQVQSFVATAMSKLCAELRGEVVA</sequence>
<reference evidence="1" key="1">
    <citation type="submission" date="2020-02" db="EMBL/GenBank/DDBJ databases">
        <authorList>
            <person name="Meier V. D."/>
        </authorList>
    </citation>
    <scope>NUCLEOTIDE SEQUENCE</scope>
    <source>
        <strain evidence="1">AVDCRST_MAG43</strain>
    </source>
</reference>
<dbReference type="EMBL" id="CADCWI010000015">
    <property type="protein sequence ID" value="CAA9542551.1"/>
    <property type="molecule type" value="Genomic_DNA"/>
</dbReference>
<accession>A0A6J4U7L8</accession>
<evidence type="ECO:0000313" key="1">
    <source>
        <dbReference type="EMBL" id="CAA9542551.1"/>
    </source>
</evidence>
<gene>
    <name evidence="1" type="ORF">AVDCRST_MAG43-269</name>
</gene>
<dbReference type="AlphaFoldDB" id="A0A6J4U7L8"/>